<reference evidence="6 7" key="1">
    <citation type="journal article" date="2015" name="Mol. Plant Microbe Interact.">
        <title>Comparative Genomic Analysis of Pseudomonas chlororaphis PCL1606 Reveals New Insight into Antifungal Compounds Involved in Biocontrol.</title>
        <authorList>
            <person name="Calderon C.E."/>
            <person name="Ramos C."/>
            <person name="de Vicente A."/>
            <person name="Cazorla F.M."/>
        </authorList>
    </citation>
    <scope>NUCLEOTIDE SEQUENCE [LARGE SCALE GENOMIC DNA]</scope>
    <source>
        <strain evidence="6 7">PCL1606</strain>
    </source>
</reference>
<dbReference type="PANTHER" id="PTHR30346:SF28">
    <property type="entry name" value="HTH-TYPE TRANSCRIPTIONAL REGULATOR CYNR"/>
    <property type="match status" value="1"/>
</dbReference>
<dbReference type="SUPFAM" id="SSF46785">
    <property type="entry name" value="Winged helix' DNA-binding domain"/>
    <property type="match status" value="1"/>
</dbReference>
<name>A0A0D5XSF3_9PSED</name>
<dbReference type="InterPro" id="IPR000847">
    <property type="entry name" value="LysR_HTH_N"/>
</dbReference>
<dbReference type="FunFam" id="1.10.10.10:FF:000001">
    <property type="entry name" value="LysR family transcriptional regulator"/>
    <property type="match status" value="1"/>
</dbReference>
<keyword evidence="2" id="KW-0805">Transcription regulation</keyword>
<dbReference type="InterPro" id="IPR036390">
    <property type="entry name" value="WH_DNA-bd_sf"/>
</dbReference>
<dbReference type="EMBL" id="CP011110">
    <property type="protein sequence ID" value="AKA22031.1"/>
    <property type="molecule type" value="Genomic_DNA"/>
</dbReference>
<dbReference type="OrthoDB" id="646694at2"/>
<dbReference type="Gene3D" id="1.10.10.10">
    <property type="entry name" value="Winged helix-like DNA-binding domain superfamily/Winged helix DNA-binding domain"/>
    <property type="match status" value="1"/>
</dbReference>
<sequence length="309" mass="34755">MDFKQLRYFVAVYEEGHVGRAAERLSISQPALSQQIRQLEQNLDVSLFERSSKRLLPTLAAHTLYNHALPLLDGMQRAREALGNFKGQALRTLAIGVLQTVHSSLVPQMLERVRKAQPHLVVQIYELTGLEVERRLLNGSLDIGISYLPPRQPGLHGVQLYEDELTLVIPAEHPLREFKKVSMSQAAELPMLLLGEEFQIRQIWQAQLANLGRRPQVQAELNNMAGILDSLPNTRLATVLPGHSRQTHSHPELLWKPLSEPRVPLKVGLVCRDVQRQQATLELLRTLLEEEMSGPDGRMPGAMTLEGLS</sequence>
<dbReference type="InterPro" id="IPR005119">
    <property type="entry name" value="LysR_subst-bd"/>
</dbReference>
<keyword evidence="4" id="KW-0804">Transcription</keyword>
<dbReference type="Gene3D" id="3.40.190.290">
    <property type="match status" value="1"/>
</dbReference>
<dbReference type="PATRIC" id="fig|587753.10.peg.575"/>
<evidence type="ECO:0000313" key="7">
    <source>
        <dbReference type="Proteomes" id="UP000032748"/>
    </source>
</evidence>
<dbReference type="Proteomes" id="UP000032748">
    <property type="component" value="Chromosome"/>
</dbReference>
<dbReference type="SUPFAM" id="SSF53850">
    <property type="entry name" value="Periplasmic binding protein-like II"/>
    <property type="match status" value="1"/>
</dbReference>
<evidence type="ECO:0000313" key="6">
    <source>
        <dbReference type="EMBL" id="AKA22031.1"/>
    </source>
</evidence>
<dbReference type="GO" id="GO:0003700">
    <property type="term" value="F:DNA-binding transcription factor activity"/>
    <property type="evidence" value="ECO:0007669"/>
    <property type="project" value="InterPro"/>
</dbReference>
<evidence type="ECO:0000256" key="1">
    <source>
        <dbReference type="ARBA" id="ARBA00009437"/>
    </source>
</evidence>
<dbReference type="GO" id="GO:0032993">
    <property type="term" value="C:protein-DNA complex"/>
    <property type="evidence" value="ECO:0007669"/>
    <property type="project" value="TreeGrafter"/>
</dbReference>
<dbReference type="AlphaFoldDB" id="A0A0D5XSF3"/>
<dbReference type="Pfam" id="PF00126">
    <property type="entry name" value="HTH_1"/>
    <property type="match status" value="1"/>
</dbReference>
<feature type="domain" description="HTH lysR-type" evidence="5">
    <location>
        <begin position="1"/>
        <end position="58"/>
    </location>
</feature>
<dbReference type="InterPro" id="IPR036388">
    <property type="entry name" value="WH-like_DNA-bd_sf"/>
</dbReference>
<dbReference type="CDD" id="cd05466">
    <property type="entry name" value="PBP2_LTTR_substrate"/>
    <property type="match status" value="1"/>
</dbReference>
<dbReference type="PROSITE" id="PS50931">
    <property type="entry name" value="HTH_LYSR"/>
    <property type="match status" value="1"/>
</dbReference>
<dbReference type="GO" id="GO:0003677">
    <property type="term" value="F:DNA binding"/>
    <property type="evidence" value="ECO:0007669"/>
    <property type="project" value="UniProtKB-KW"/>
</dbReference>
<gene>
    <name evidence="6" type="ORF">PCL1606_05760</name>
</gene>
<evidence type="ECO:0000256" key="4">
    <source>
        <dbReference type="ARBA" id="ARBA00023163"/>
    </source>
</evidence>
<dbReference type="KEGG" id="pcz:PCL1606_05760"/>
<evidence type="ECO:0000256" key="2">
    <source>
        <dbReference type="ARBA" id="ARBA00023015"/>
    </source>
</evidence>
<dbReference type="PANTHER" id="PTHR30346">
    <property type="entry name" value="TRANSCRIPTIONAL DUAL REGULATOR HCAR-RELATED"/>
    <property type="match status" value="1"/>
</dbReference>
<dbReference type="RefSeq" id="WP_045881003.1">
    <property type="nucleotide sequence ID" value="NZ_CP011110.1"/>
</dbReference>
<dbReference type="PRINTS" id="PR00039">
    <property type="entry name" value="HTHLYSR"/>
</dbReference>
<evidence type="ECO:0000256" key="3">
    <source>
        <dbReference type="ARBA" id="ARBA00023125"/>
    </source>
</evidence>
<proteinExistence type="inferred from homology"/>
<keyword evidence="3" id="KW-0238">DNA-binding</keyword>
<comment type="similarity">
    <text evidence="1">Belongs to the LysR transcriptional regulatory family.</text>
</comment>
<dbReference type="Pfam" id="PF03466">
    <property type="entry name" value="LysR_substrate"/>
    <property type="match status" value="1"/>
</dbReference>
<protein>
    <submittedName>
        <fullName evidence="6">LysR family transcriptional regulator</fullName>
    </submittedName>
</protein>
<accession>A0A0D5XSF3</accession>
<organism evidence="6 7">
    <name type="scientific">Pseudomonas chlororaphis</name>
    <dbReference type="NCBI Taxonomy" id="587753"/>
    <lineage>
        <taxon>Bacteria</taxon>
        <taxon>Pseudomonadati</taxon>
        <taxon>Pseudomonadota</taxon>
        <taxon>Gammaproteobacteria</taxon>
        <taxon>Pseudomonadales</taxon>
        <taxon>Pseudomonadaceae</taxon>
        <taxon>Pseudomonas</taxon>
    </lineage>
</organism>
<evidence type="ECO:0000259" key="5">
    <source>
        <dbReference type="PROSITE" id="PS50931"/>
    </source>
</evidence>